<dbReference type="Gene3D" id="3.40.390.10">
    <property type="entry name" value="Collagenase (Catalytic Domain)"/>
    <property type="match status" value="1"/>
</dbReference>
<comment type="caution">
    <text evidence="6">The sequence shown here is derived from an EMBL/GenBank/DDBJ whole genome shotgun (WGS) entry which is preliminary data.</text>
</comment>
<dbReference type="GO" id="GO:0008237">
    <property type="term" value="F:metallopeptidase activity"/>
    <property type="evidence" value="ECO:0007669"/>
    <property type="project" value="UniProtKB-KW"/>
</dbReference>
<keyword evidence="4" id="KW-0862">Zinc</keyword>
<evidence type="ECO:0000259" key="5">
    <source>
        <dbReference type="Pfam" id="PF00413"/>
    </source>
</evidence>
<dbReference type="EC" id="3.4.24.-" evidence="6"/>
<reference evidence="7" key="1">
    <citation type="journal article" date="2019" name="Int. J. Syst. Evol. Microbiol.">
        <title>The Global Catalogue of Microorganisms (GCM) 10K type strain sequencing project: providing services to taxonomists for standard genome sequencing and annotation.</title>
        <authorList>
            <consortium name="The Broad Institute Genomics Platform"/>
            <consortium name="The Broad Institute Genome Sequencing Center for Infectious Disease"/>
            <person name="Wu L."/>
            <person name="Ma J."/>
        </authorList>
    </citation>
    <scope>NUCLEOTIDE SEQUENCE [LARGE SCALE GENOMIC DNA]</scope>
    <source>
        <strain evidence="7">CCM 8893</strain>
    </source>
</reference>
<dbReference type="InterPro" id="IPR024079">
    <property type="entry name" value="MetalloPept_cat_dom_sf"/>
</dbReference>
<gene>
    <name evidence="6" type="ORF">ACFP1M_03695</name>
</gene>
<evidence type="ECO:0000256" key="3">
    <source>
        <dbReference type="ARBA" id="ARBA00022801"/>
    </source>
</evidence>
<dbReference type="CDD" id="cd04268">
    <property type="entry name" value="ZnMc_MMP_like"/>
    <property type="match status" value="1"/>
</dbReference>
<evidence type="ECO:0000256" key="4">
    <source>
        <dbReference type="ARBA" id="ARBA00022833"/>
    </source>
</evidence>
<feature type="domain" description="Peptidase M10 metallopeptidase" evidence="5">
    <location>
        <begin position="53"/>
        <end position="182"/>
    </location>
</feature>
<name>A0ABW1U6V6_9LACO</name>
<evidence type="ECO:0000256" key="2">
    <source>
        <dbReference type="ARBA" id="ARBA00022723"/>
    </source>
</evidence>
<dbReference type="RefSeq" id="WP_125576996.1">
    <property type="nucleotide sequence ID" value="NZ_JBHSSO010000010.1"/>
</dbReference>
<protein>
    <submittedName>
        <fullName evidence="6">Matrixin family metalloprotease</fullName>
        <ecNumber evidence="6">3.4.24.-</ecNumber>
    </submittedName>
</protein>
<dbReference type="Proteomes" id="UP001596258">
    <property type="component" value="Unassembled WGS sequence"/>
</dbReference>
<keyword evidence="3 6" id="KW-0378">Hydrolase</keyword>
<dbReference type="InterPro" id="IPR001818">
    <property type="entry name" value="Pept_M10_metallopeptidase"/>
</dbReference>
<keyword evidence="2" id="KW-0479">Metal-binding</keyword>
<keyword evidence="1" id="KW-0645">Protease</keyword>
<keyword evidence="6" id="KW-0482">Metalloprotease</keyword>
<dbReference type="EMBL" id="JBHSSO010000010">
    <property type="protein sequence ID" value="MFC6289304.1"/>
    <property type="molecule type" value="Genomic_DNA"/>
</dbReference>
<sequence>MIKGWYRGILTIVTTLVLFFTQVGGNLALAAGVTPFGPERFAHASATYVITTKSRYYRRIWQSAISAWNKTGAFHFKAGTKGNAQIDLETASKSQAATLGEDVGLTEYTAQNDYLTKVTATLNPSLLQTYGYSHSDDLHVAEHELGHTMGLAHNPSKHSVMYYRNRAVGIQKVDIEGVQLRYHTPAGQSAK</sequence>
<keyword evidence="7" id="KW-1185">Reference proteome</keyword>
<dbReference type="SUPFAM" id="SSF55486">
    <property type="entry name" value="Metalloproteases ('zincins'), catalytic domain"/>
    <property type="match status" value="1"/>
</dbReference>
<evidence type="ECO:0000313" key="7">
    <source>
        <dbReference type="Proteomes" id="UP001596258"/>
    </source>
</evidence>
<organism evidence="6 7">
    <name type="scientific">Levilactobacillus angrenensis</name>
    <dbReference type="NCBI Taxonomy" id="2486020"/>
    <lineage>
        <taxon>Bacteria</taxon>
        <taxon>Bacillati</taxon>
        <taxon>Bacillota</taxon>
        <taxon>Bacilli</taxon>
        <taxon>Lactobacillales</taxon>
        <taxon>Lactobacillaceae</taxon>
        <taxon>Levilactobacillus</taxon>
    </lineage>
</organism>
<proteinExistence type="predicted"/>
<evidence type="ECO:0000313" key="6">
    <source>
        <dbReference type="EMBL" id="MFC6289304.1"/>
    </source>
</evidence>
<dbReference type="Pfam" id="PF00413">
    <property type="entry name" value="Peptidase_M10"/>
    <property type="match status" value="1"/>
</dbReference>
<accession>A0ABW1U6V6</accession>
<evidence type="ECO:0000256" key="1">
    <source>
        <dbReference type="ARBA" id="ARBA00022670"/>
    </source>
</evidence>